<keyword evidence="11 14" id="KW-1133">Transmembrane helix</keyword>
<dbReference type="CDD" id="cd00082">
    <property type="entry name" value="HisKA"/>
    <property type="match status" value="1"/>
</dbReference>
<dbReference type="GO" id="GO:0000155">
    <property type="term" value="F:phosphorelay sensor kinase activity"/>
    <property type="evidence" value="ECO:0007669"/>
    <property type="project" value="InterPro"/>
</dbReference>
<dbReference type="PRINTS" id="PR00344">
    <property type="entry name" value="BCTRLSENSOR"/>
</dbReference>
<evidence type="ECO:0000256" key="12">
    <source>
        <dbReference type="ARBA" id="ARBA00023012"/>
    </source>
</evidence>
<dbReference type="GO" id="GO:0005524">
    <property type="term" value="F:ATP binding"/>
    <property type="evidence" value="ECO:0007669"/>
    <property type="project" value="UniProtKB-KW"/>
</dbReference>
<dbReference type="CDD" id="cd06225">
    <property type="entry name" value="HAMP"/>
    <property type="match status" value="1"/>
</dbReference>
<evidence type="ECO:0000256" key="7">
    <source>
        <dbReference type="ARBA" id="ARBA00022692"/>
    </source>
</evidence>
<feature type="transmembrane region" description="Helical" evidence="14">
    <location>
        <begin position="6"/>
        <end position="27"/>
    </location>
</feature>
<organism evidence="17 18">
    <name type="scientific">Candidatus Avoscillospira stercoripullorum</name>
    <dbReference type="NCBI Taxonomy" id="2840709"/>
    <lineage>
        <taxon>Bacteria</taxon>
        <taxon>Bacillati</taxon>
        <taxon>Bacillota</taxon>
        <taxon>Clostridia</taxon>
        <taxon>Eubacteriales</taxon>
        <taxon>Oscillospiraceae</taxon>
        <taxon>Oscillospiraceae incertae sedis</taxon>
        <taxon>Candidatus Avoscillospira</taxon>
    </lineage>
</organism>
<comment type="subcellular location">
    <subcellularLocation>
        <location evidence="2">Cell membrane</location>
        <topology evidence="2">Multi-pass membrane protein</topology>
    </subcellularLocation>
</comment>
<feature type="domain" description="Histidine kinase" evidence="15">
    <location>
        <begin position="253"/>
        <end position="466"/>
    </location>
</feature>
<evidence type="ECO:0000256" key="3">
    <source>
        <dbReference type="ARBA" id="ARBA00012438"/>
    </source>
</evidence>
<dbReference type="Pfam" id="PF00512">
    <property type="entry name" value="HisKA"/>
    <property type="match status" value="1"/>
</dbReference>
<keyword evidence="13 14" id="KW-0472">Membrane</keyword>
<keyword evidence="9 17" id="KW-0418">Kinase</keyword>
<dbReference type="PROSITE" id="PS50885">
    <property type="entry name" value="HAMP"/>
    <property type="match status" value="1"/>
</dbReference>
<protein>
    <recommendedName>
        <fullName evidence="3">histidine kinase</fullName>
        <ecNumber evidence="3">2.7.13.3</ecNumber>
    </recommendedName>
</protein>
<dbReference type="InterPro" id="IPR004358">
    <property type="entry name" value="Sig_transdc_His_kin-like_C"/>
</dbReference>
<evidence type="ECO:0000313" key="17">
    <source>
        <dbReference type="EMBL" id="HIR09626.1"/>
    </source>
</evidence>
<dbReference type="Pfam" id="PF00672">
    <property type="entry name" value="HAMP"/>
    <property type="match status" value="1"/>
</dbReference>
<comment type="catalytic activity">
    <reaction evidence="1">
        <text>ATP + protein L-histidine = ADP + protein N-phospho-L-histidine.</text>
        <dbReference type="EC" id="2.7.13.3"/>
    </reaction>
</comment>
<dbReference type="AlphaFoldDB" id="A0A9D1D6P2"/>
<dbReference type="PANTHER" id="PTHR45528:SF1">
    <property type="entry name" value="SENSOR HISTIDINE KINASE CPXA"/>
    <property type="match status" value="1"/>
</dbReference>
<evidence type="ECO:0000259" key="16">
    <source>
        <dbReference type="PROSITE" id="PS50885"/>
    </source>
</evidence>
<evidence type="ECO:0000259" key="15">
    <source>
        <dbReference type="PROSITE" id="PS50109"/>
    </source>
</evidence>
<dbReference type="SUPFAM" id="SSF55874">
    <property type="entry name" value="ATPase domain of HSP90 chaperone/DNA topoisomerase II/histidine kinase"/>
    <property type="match status" value="1"/>
</dbReference>
<evidence type="ECO:0000256" key="2">
    <source>
        <dbReference type="ARBA" id="ARBA00004651"/>
    </source>
</evidence>
<proteinExistence type="predicted"/>
<dbReference type="InterPro" id="IPR003594">
    <property type="entry name" value="HATPase_dom"/>
</dbReference>
<evidence type="ECO:0000313" key="18">
    <source>
        <dbReference type="Proteomes" id="UP000824258"/>
    </source>
</evidence>
<reference evidence="17" key="1">
    <citation type="submission" date="2020-10" db="EMBL/GenBank/DDBJ databases">
        <authorList>
            <person name="Gilroy R."/>
        </authorList>
    </citation>
    <scope>NUCLEOTIDE SEQUENCE</scope>
    <source>
        <strain evidence="17">ChiHjej9B8-7071</strain>
    </source>
</reference>
<dbReference type="Gene3D" id="6.10.340.10">
    <property type="match status" value="1"/>
</dbReference>
<dbReference type="GO" id="GO:0005886">
    <property type="term" value="C:plasma membrane"/>
    <property type="evidence" value="ECO:0007669"/>
    <property type="project" value="UniProtKB-SubCell"/>
</dbReference>
<evidence type="ECO:0000256" key="5">
    <source>
        <dbReference type="ARBA" id="ARBA00022553"/>
    </source>
</evidence>
<comment type="caution">
    <text evidence="17">The sequence shown here is derived from an EMBL/GenBank/DDBJ whole genome shotgun (WGS) entry which is preliminary data.</text>
</comment>
<reference evidence="17" key="2">
    <citation type="journal article" date="2021" name="PeerJ">
        <title>Extensive microbial diversity within the chicken gut microbiome revealed by metagenomics and culture.</title>
        <authorList>
            <person name="Gilroy R."/>
            <person name="Ravi A."/>
            <person name="Getino M."/>
            <person name="Pursley I."/>
            <person name="Horton D.L."/>
            <person name="Alikhan N.F."/>
            <person name="Baker D."/>
            <person name="Gharbi K."/>
            <person name="Hall N."/>
            <person name="Watson M."/>
            <person name="Adriaenssens E.M."/>
            <person name="Foster-Nyarko E."/>
            <person name="Jarju S."/>
            <person name="Secka A."/>
            <person name="Antonio M."/>
            <person name="Oren A."/>
            <person name="Chaudhuri R.R."/>
            <person name="La Ragione R."/>
            <person name="Hildebrand F."/>
            <person name="Pallen M.J."/>
        </authorList>
    </citation>
    <scope>NUCLEOTIDE SEQUENCE</scope>
    <source>
        <strain evidence="17">ChiHjej9B8-7071</strain>
    </source>
</reference>
<dbReference type="Gene3D" id="3.30.565.10">
    <property type="entry name" value="Histidine kinase-like ATPase, C-terminal domain"/>
    <property type="match status" value="1"/>
</dbReference>
<dbReference type="SUPFAM" id="SSF47384">
    <property type="entry name" value="Homodimeric domain of signal transducing histidine kinase"/>
    <property type="match status" value="1"/>
</dbReference>
<dbReference type="InterPro" id="IPR003660">
    <property type="entry name" value="HAMP_dom"/>
</dbReference>
<evidence type="ECO:0000256" key="11">
    <source>
        <dbReference type="ARBA" id="ARBA00022989"/>
    </source>
</evidence>
<feature type="domain" description="HAMP" evidence="16">
    <location>
        <begin position="186"/>
        <end position="238"/>
    </location>
</feature>
<feature type="transmembrane region" description="Helical" evidence="14">
    <location>
        <begin position="165"/>
        <end position="189"/>
    </location>
</feature>
<dbReference type="SMART" id="SM00387">
    <property type="entry name" value="HATPase_c"/>
    <property type="match status" value="1"/>
</dbReference>
<keyword evidence="6" id="KW-0808">Transferase</keyword>
<evidence type="ECO:0000256" key="8">
    <source>
        <dbReference type="ARBA" id="ARBA00022741"/>
    </source>
</evidence>
<accession>A0A9D1D6P2</accession>
<keyword evidence="8" id="KW-0547">Nucleotide-binding</keyword>
<keyword evidence="5" id="KW-0597">Phosphoprotein</keyword>
<evidence type="ECO:0000256" key="13">
    <source>
        <dbReference type="ARBA" id="ARBA00023136"/>
    </source>
</evidence>
<keyword evidence="7 14" id="KW-0812">Transmembrane</keyword>
<dbReference type="Proteomes" id="UP000824258">
    <property type="component" value="Unassembled WGS sequence"/>
</dbReference>
<dbReference type="Pfam" id="PF02518">
    <property type="entry name" value="HATPase_c"/>
    <property type="match status" value="1"/>
</dbReference>
<name>A0A9D1D6P2_9FIRM</name>
<dbReference type="InterPro" id="IPR005467">
    <property type="entry name" value="His_kinase_dom"/>
</dbReference>
<dbReference type="PANTHER" id="PTHR45528">
    <property type="entry name" value="SENSOR HISTIDINE KINASE CPXA"/>
    <property type="match status" value="1"/>
</dbReference>
<evidence type="ECO:0000256" key="6">
    <source>
        <dbReference type="ARBA" id="ARBA00022679"/>
    </source>
</evidence>
<dbReference type="CDD" id="cd00075">
    <property type="entry name" value="HATPase"/>
    <property type="match status" value="1"/>
</dbReference>
<dbReference type="SMART" id="SM00388">
    <property type="entry name" value="HisKA"/>
    <property type="match status" value="1"/>
</dbReference>
<keyword evidence="4" id="KW-1003">Cell membrane</keyword>
<keyword evidence="12" id="KW-0902">Two-component regulatory system</keyword>
<evidence type="ECO:0000256" key="1">
    <source>
        <dbReference type="ARBA" id="ARBA00000085"/>
    </source>
</evidence>
<dbReference type="SUPFAM" id="SSF158472">
    <property type="entry name" value="HAMP domain-like"/>
    <property type="match status" value="1"/>
</dbReference>
<evidence type="ECO:0000256" key="4">
    <source>
        <dbReference type="ARBA" id="ARBA00022475"/>
    </source>
</evidence>
<dbReference type="PROSITE" id="PS50109">
    <property type="entry name" value="HIS_KIN"/>
    <property type="match status" value="1"/>
</dbReference>
<dbReference type="FunFam" id="3.30.565.10:FF:000006">
    <property type="entry name" value="Sensor histidine kinase WalK"/>
    <property type="match status" value="1"/>
</dbReference>
<dbReference type="InterPro" id="IPR036097">
    <property type="entry name" value="HisK_dim/P_sf"/>
</dbReference>
<dbReference type="InterPro" id="IPR050398">
    <property type="entry name" value="HssS/ArlS-like"/>
</dbReference>
<dbReference type="EMBL" id="DVGD01000134">
    <property type="protein sequence ID" value="HIR09626.1"/>
    <property type="molecule type" value="Genomic_DNA"/>
</dbReference>
<dbReference type="InterPro" id="IPR036890">
    <property type="entry name" value="HATPase_C_sf"/>
</dbReference>
<sequence length="466" mass="50879">MKLTVKLIFTTVLIVALAVSICSYLLLSGSFRSELNMQYEAAMQESTLFSSAMGNMALQTMANSFQDGAQESVERFLQGGVHLKRYAYQVLTGDGTVLSASTRQTPRLSAADAGTTQVLAQIFRDGERYTMETVQCIEVAGENFVIHLFRDVTNIFAARDRNLHLSALAILGALAVSTAITVVVSLFFVSPVRKLSSTTRLMAEGQYTRRAEVHTQDELGALAQDFNRMADTVEHQIRQLEDAAQRERDFTASFAHEIKTPLTSVIGYADTLRSRELPRAQQVKAADYIFSEGKRLETMSHALLDLFALEKAAPQMQPVDMQELLEAVASRSRVSLAEKGLTIQVTAEPALLQVEPTLLHTLFYNLLDNARKASPPGSTLELLGQAASTGYRVQVRDHGRGIPPEAIARLTEPFYMVDKSRSRAEGGAGLGLALCRRIAQVHGGTLTFESQEGEGTTVTVEIGGGV</sequence>
<keyword evidence="10" id="KW-0067">ATP-binding</keyword>
<evidence type="ECO:0000256" key="9">
    <source>
        <dbReference type="ARBA" id="ARBA00022777"/>
    </source>
</evidence>
<dbReference type="Gene3D" id="1.10.287.130">
    <property type="match status" value="1"/>
</dbReference>
<evidence type="ECO:0000256" key="10">
    <source>
        <dbReference type="ARBA" id="ARBA00022840"/>
    </source>
</evidence>
<gene>
    <name evidence="17" type="ORF">IAA70_04400</name>
</gene>
<dbReference type="EC" id="2.7.13.3" evidence="3"/>
<dbReference type="SMART" id="SM00304">
    <property type="entry name" value="HAMP"/>
    <property type="match status" value="1"/>
</dbReference>
<evidence type="ECO:0000256" key="14">
    <source>
        <dbReference type="SAM" id="Phobius"/>
    </source>
</evidence>
<dbReference type="InterPro" id="IPR003661">
    <property type="entry name" value="HisK_dim/P_dom"/>
</dbReference>